<dbReference type="Proteomes" id="UP000002724">
    <property type="component" value="Chromosome"/>
</dbReference>
<dbReference type="HOGENOM" id="CLU_030671_3_0_10"/>
<evidence type="ECO:0000313" key="2">
    <source>
        <dbReference type="Proteomes" id="UP000002724"/>
    </source>
</evidence>
<dbReference type="Gene3D" id="3.50.30.50">
    <property type="entry name" value="Putative cyclase"/>
    <property type="match status" value="1"/>
</dbReference>
<dbReference type="AlphaFoldDB" id="B4SH12"/>
<dbReference type="PANTHER" id="PTHR31118">
    <property type="entry name" value="CYCLASE-LIKE PROTEIN 2"/>
    <property type="match status" value="1"/>
</dbReference>
<keyword evidence="2" id="KW-1185">Reference proteome</keyword>
<dbReference type="PANTHER" id="PTHR31118:SF12">
    <property type="entry name" value="CYCLASE-LIKE PROTEIN 2"/>
    <property type="match status" value="1"/>
</dbReference>
<evidence type="ECO:0000313" key="1">
    <source>
        <dbReference type="EMBL" id="ACF45000.1"/>
    </source>
</evidence>
<dbReference type="KEGG" id="pph:Ppha_2854"/>
<dbReference type="InterPro" id="IPR037175">
    <property type="entry name" value="KFase_sf"/>
</dbReference>
<dbReference type="eggNOG" id="COG1878">
    <property type="taxonomic scope" value="Bacteria"/>
</dbReference>
<dbReference type="RefSeq" id="WP_012509468.1">
    <property type="nucleotide sequence ID" value="NC_011060.1"/>
</dbReference>
<proteinExistence type="predicted"/>
<gene>
    <name evidence="1" type="ordered locus">Ppha_2854</name>
</gene>
<accession>B4SH12</accession>
<dbReference type="Pfam" id="PF04199">
    <property type="entry name" value="Cyclase"/>
    <property type="match status" value="1"/>
</dbReference>
<dbReference type="EMBL" id="CP001110">
    <property type="protein sequence ID" value="ACF45000.1"/>
    <property type="molecule type" value="Genomic_DNA"/>
</dbReference>
<name>B4SH12_PELPB</name>
<dbReference type="OrthoDB" id="9796085at2"/>
<organism evidence="1 2">
    <name type="scientific">Pelodictyon phaeoclathratiforme (strain DSM 5477 / BU-1)</name>
    <dbReference type="NCBI Taxonomy" id="324925"/>
    <lineage>
        <taxon>Bacteria</taxon>
        <taxon>Pseudomonadati</taxon>
        <taxon>Chlorobiota</taxon>
        <taxon>Chlorobiia</taxon>
        <taxon>Chlorobiales</taxon>
        <taxon>Chlorobiaceae</taxon>
        <taxon>Chlorobium/Pelodictyon group</taxon>
        <taxon>Pelodictyon</taxon>
    </lineage>
</organism>
<protein>
    <submittedName>
        <fullName evidence="1">Cyclase family protein</fullName>
    </submittedName>
</protein>
<dbReference type="STRING" id="324925.Ppha_2854"/>
<dbReference type="InterPro" id="IPR007325">
    <property type="entry name" value="KFase/CYL"/>
</dbReference>
<sequence>MRVIDLSQVISSGMPCYPGTPGPRFQQLSSIDEHGFAEQLLTISSHTGTHVDLPSHILPSGSSLDAFTIEQFSGKGVAIDLRSLTDGLITVETLYPFRDLIYESEFLLLCSGWSKYWGSAAYFEGYPLLTSDAALWLSDFPLKGLGVDMISVDSPVSCDFPVHTQLLQNGILIIENLVCPPLLLHSSFIFCSFPLRIAGAEASPVRAVALVEC</sequence>
<dbReference type="GO" id="GO:0004061">
    <property type="term" value="F:arylformamidase activity"/>
    <property type="evidence" value="ECO:0007669"/>
    <property type="project" value="InterPro"/>
</dbReference>
<reference evidence="1 2" key="1">
    <citation type="submission" date="2008-06" db="EMBL/GenBank/DDBJ databases">
        <title>Complete sequence of Pelodictyon phaeoclathratiforme BU-1.</title>
        <authorList>
            <consortium name="US DOE Joint Genome Institute"/>
            <person name="Lucas S."/>
            <person name="Copeland A."/>
            <person name="Lapidus A."/>
            <person name="Glavina del Rio T."/>
            <person name="Dalin E."/>
            <person name="Tice H."/>
            <person name="Bruce D."/>
            <person name="Goodwin L."/>
            <person name="Pitluck S."/>
            <person name="Schmutz J."/>
            <person name="Larimer F."/>
            <person name="Land M."/>
            <person name="Hauser L."/>
            <person name="Kyrpides N."/>
            <person name="Mikhailova N."/>
            <person name="Liu Z."/>
            <person name="Li T."/>
            <person name="Zhao F."/>
            <person name="Overmann J."/>
            <person name="Bryant D.A."/>
            <person name="Richardson P."/>
        </authorList>
    </citation>
    <scope>NUCLEOTIDE SEQUENCE [LARGE SCALE GENOMIC DNA]</scope>
    <source>
        <strain evidence="2">DSM 5477 / BU-1</strain>
    </source>
</reference>
<dbReference type="GO" id="GO:0019441">
    <property type="term" value="P:L-tryptophan catabolic process to kynurenine"/>
    <property type="evidence" value="ECO:0007669"/>
    <property type="project" value="InterPro"/>
</dbReference>
<dbReference type="SUPFAM" id="SSF102198">
    <property type="entry name" value="Putative cyclase"/>
    <property type="match status" value="1"/>
</dbReference>